<name>A0ACC1JCF1_9FUNG</name>
<protein>
    <submittedName>
        <fullName evidence="1">Uncharacterized protein</fullName>
    </submittedName>
</protein>
<proteinExistence type="predicted"/>
<reference evidence="1" key="1">
    <citation type="submission" date="2022-07" db="EMBL/GenBank/DDBJ databases">
        <title>Phylogenomic reconstructions and comparative analyses of Kickxellomycotina fungi.</title>
        <authorList>
            <person name="Reynolds N.K."/>
            <person name="Stajich J.E."/>
            <person name="Barry K."/>
            <person name="Grigoriev I.V."/>
            <person name="Crous P."/>
            <person name="Smith M.E."/>
        </authorList>
    </citation>
    <scope>NUCLEOTIDE SEQUENCE</scope>
    <source>
        <strain evidence="1">NRRL 5244</strain>
    </source>
</reference>
<accession>A0ACC1JCF1</accession>
<organism evidence="1 2">
    <name type="scientific">Linderina macrospora</name>
    <dbReference type="NCBI Taxonomy" id="4868"/>
    <lineage>
        <taxon>Eukaryota</taxon>
        <taxon>Fungi</taxon>
        <taxon>Fungi incertae sedis</taxon>
        <taxon>Zoopagomycota</taxon>
        <taxon>Kickxellomycotina</taxon>
        <taxon>Kickxellomycetes</taxon>
        <taxon>Kickxellales</taxon>
        <taxon>Kickxellaceae</taxon>
        <taxon>Linderina</taxon>
    </lineage>
</organism>
<sequence>MPIGGVLLPPSLPAEKSGKDLNVTLIVRNESADAARAKSSELPQFTVRGVDYTNGTGLIDALTRNDVVLSLLGGAGVDTSQISLAKAASKAGVKYFIPSVDLGYIYGVTGFFADFFLNMFYNWDLKNLTVAVPGEGSAKASFILRADIAKYTIAVLKRADELRDTTVKVIGDIHSFNDRATKIEGVSGKKVATTTESLQEIKTKIDADIKATGGWTILGDCQYGRHLSQQPGGSKGESKCDNDKFPDIVPASINEHIQPLLN</sequence>
<dbReference type="Proteomes" id="UP001150603">
    <property type="component" value="Unassembled WGS sequence"/>
</dbReference>
<comment type="caution">
    <text evidence="1">The sequence shown here is derived from an EMBL/GenBank/DDBJ whole genome shotgun (WGS) entry which is preliminary data.</text>
</comment>
<keyword evidence="2" id="KW-1185">Reference proteome</keyword>
<dbReference type="EMBL" id="JANBPW010001062">
    <property type="protein sequence ID" value="KAJ1946365.1"/>
    <property type="molecule type" value="Genomic_DNA"/>
</dbReference>
<evidence type="ECO:0000313" key="1">
    <source>
        <dbReference type="EMBL" id="KAJ1946365.1"/>
    </source>
</evidence>
<gene>
    <name evidence="1" type="ORF">FBU59_002047</name>
</gene>
<evidence type="ECO:0000313" key="2">
    <source>
        <dbReference type="Proteomes" id="UP001150603"/>
    </source>
</evidence>